<evidence type="ECO:0000256" key="1">
    <source>
        <dbReference type="SAM" id="MobiDB-lite"/>
    </source>
</evidence>
<feature type="compositionally biased region" description="Low complexity" evidence="1">
    <location>
        <begin position="72"/>
        <end position="83"/>
    </location>
</feature>
<name>A0A3M7F9Y3_HORWE</name>
<feature type="region of interest" description="Disordered" evidence="1">
    <location>
        <begin position="1"/>
        <end position="171"/>
    </location>
</feature>
<gene>
    <name evidence="2" type="ORF">D0861_06346</name>
</gene>
<organism evidence="2 3">
    <name type="scientific">Hortaea werneckii</name>
    <name type="common">Black yeast</name>
    <name type="synonym">Cladosporium werneckii</name>
    <dbReference type="NCBI Taxonomy" id="91943"/>
    <lineage>
        <taxon>Eukaryota</taxon>
        <taxon>Fungi</taxon>
        <taxon>Dikarya</taxon>
        <taxon>Ascomycota</taxon>
        <taxon>Pezizomycotina</taxon>
        <taxon>Dothideomycetes</taxon>
        <taxon>Dothideomycetidae</taxon>
        <taxon>Mycosphaerellales</taxon>
        <taxon>Teratosphaeriaceae</taxon>
        <taxon>Hortaea</taxon>
    </lineage>
</organism>
<feature type="compositionally biased region" description="Polar residues" evidence="1">
    <location>
        <begin position="112"/>
        <end position="135"/>
    </location>
</feature>
<dbReference type="VEuPathDB" id="FungiDB:BTJ68_07375"/>
<accession>A0A3M7F9Y3</accession>
<dbReference type="EMBL" id="QWIR01000126">
    <property type="protein sequence ID" value="RMY85642.1"/>
    <property type="molecule type" value="Genomic_DNA"/>
</dbReference>
<dbReference type="AlphaFoldDB" id="A0A3M7F9Y3"/>
<protein>
    <submittedName>
        <fullName evidence="2">Uncharacterized protein</fullName>
    </submittedName>
</protein>
<evidence type="ECO:0000313" key="3">
    <source>
        <dbReference type="Proteomes" id="UP000268823"/>
    </source>
</evidence>
<comment type="caution">
    <text evidence="2">The sequence shown here is derived from an EMBL/GenBank/DDBJ whole genome shotgun (WGS) entry which is preliminary data.</text>
</comment>
<dbReference type="OrthoDB" id="5335351at2759"/>
<sequence>MQDFRSPSNSPSPSGGLRSSPPAAEEPVAASEVDPDSRNPGDEMDDALDEAEEVIPATDDLDKIANTQIKLSSSQADQAASVAPDIQTQSEMTPSFPLSSTMGSPEVPSRPELSSQNTSQEQSANSAKPATSSQPVKPFVDYDDANSDTTADEKHDDEVSELQGEPHDRMEDFDWDDLRQRYHSKMNGVTAKEHSILYEFSSLCEYFGVWAQASETHEVGRSYKRLKTQVAYVENRESELESKRQHYIKVVDAFKSALELLGT</sequence>
<feature type="compositionally biased region" description="Low complexity" evidence="1">
    <location>
        <begin position="1"/>
        <end position="32"/>
    </location>
</feature>
<reference evidence="2 3" key="1">
    <citation type="journal article" date="2018" name="BMC Genomics">
        <title>Genomic evidence for intraspecific hybridization in a clonal and extremely halotolerant yeast.</title>
        <authorList>
            <person name="Gostincar C."/>
            <person name="Stajich J.E."/>
            <person name="Zupancic J."/>
            <person name="Zalar P."/>
            <person name="Gunde-Cimerman N."/>
        </authorList>
    </citation>
    <scope>NUCLEOTIDE SEQUENCE [LARGE SCALE GENOMIC DNA]</scope>
    <source>
        <strain evidence="2 3">EXF-2788</strain>
    </source>
</reference>
<feature type="compositionally biased region" description="Polar residues" evidence="1">
    <location>
        <begin position="86"/>
        <end position="103"/>
    </location>
</feature>
<evidence type="ECO:0000313" key="2">
    <source>
        <dbReference type="EMBL" id="RMY85642.1"/>
    </source>
</evidence>
<dbReference type="Proteomes" id="UP000268823">
    <property type="component" value="Unassembled WGS sequence"/>
</dbReference>
<feature type="compositionally biased region" description="Acidic residues" evidence="1">
    <location>
        <begin position="42"/>
        <end position="53"/>
    </location>
</feature>
<proteinExistence type="predicted"/>